<dbReference type="GO" id="GO:0005615">
    <property type="term" value="C:extracellular space"/>
    <property type="evidence" value="ECO:0007669"/>
    <property type="project" value="TreeGrafter"/>
</dbReference>
<evidence type="ECO:0000256" key="1">
    <source>
        <dbReference type="ARBA" id="ARBA00004613"/>
    </source>
</evidence>
<dbReference type="SUPFAM" id="SSF50475">
    <property type="entry name" value="FMN-binding split barrel"/>
    <property type="match status" value="1"/>
</dbReference>
<name>A0AAR5Q947_DENPD</name>
<dbReference type="EnsemblMetazoa" id="XM_019914161.1">
    <property type="protein sequence ID" value="XP_019769720.1"/>
    <property type="gene ID" value="LOC109544120"/>
</dbReference>
<dbReference type="Gene3D" id="2.30.110.10">
    <property type="entry name" value="Electron Transport, Fmn-binding Protein, Chain A"/>
    <property type="match status" value="1"/>
</dbReference>
<sequence length="223" mass="24736">MKSVFVLAALAIYWQKAISIEAGLVRNTISELPPLDQYALMARYIIHKSDWLSIATISTRNNTKGFPFVSLKSVSDGNTSSTGVPYLYLTDMDVTGQDVLENDKVTIMASLAQSDYCTTKGYDPQDPRCAKVMISGTVEKLANTTEEFFVGQKALFDRHPEMKKWPDNHGFYVAKVNPSDILVLDHFGGAESVTVEDYFNANLTNIIDLDAYFRAVAVVIVMA</sequence>
<dbReference type="InterPro" id="IPR055343">
    <property type="entry name" value="CREG_beta-barrel"/>
</dbReference>
<dbReference type="AlphaFoldDB" id="A0AAR5Q947"/>
<evidence type="ECO:0000256" key="3">
    <source>
        <dbReference type="ARBA" id="ARBA00022525"/>
    </source>
</evidence>
<keyword evidence="3" id="KW-0964">Secreted</keyword>
<keyword evidence="9" id="KW-1185">Reference proteome</keyword>
<keyword evidence="5" id="KW-0325">Glycoprotein</keyword>
<dbReference type="PANTHER" id="PTHR13343:SF17">
    <property type="entry name" value="CELLULAR REPRESSOR OF E1A-STIMULATED GENES, ISOFORM A"/>
    <property type="match status" value="1"/>
</dbReference>
<dbReference type="FunFam" id="2.30.110.10:FF:000004">
    <property type="entry name" value="Cellular repressor of E1A-stimulated genes 1"/>
    <property type="match status" value="1"/>
</dbReference>
<reference evidence="8" key="2">
    <citation type="submission" date="2024-08" db="UniProtKB">
        <authorList>
            <consortium name="EnsemblMetazoa"/>
        </authorList>
    </citation>
    <scope>IDENTIFICATION</scope>
</reference>
<protein>
    <recommendedName>
        <fullName evidence="7">CREG-like beta-barrel domain-containing protein</fullName>
    </recommendedName>
</protein>
<feature type="signal peptide" evidence="6">
    <location>
        <begin position="1"/>
        <end position="19"/>
    </location>
</feature>
<dbReference type="GO" id="GO:0012505">
    <property type="term" value="C:endomembrane system"/>
    <property type="evidence" value="ECO:0007669"/>
    <property type="project" value="UniProtKB-ARBA"/>
</dbReference>
<dbReference type="PANTHER" id="PTHR13343">
    <property type="entry name" value="CREG1 PROTEIN"/>
    <property type="match status" value="1"/>
</dbReference>
<evidence type="ECO:0000256" key="4">
    <source>
        <dbReference type="ARBA" id="ARBA00022729"/>
    </source>
</evidence>
<reference evidence="9" key="1">
    <citation type="journal article" date="2013" name="Genome Biol.">
        <title>Draft genome of the mountain pine beetle, Dendroctonus ponderosae Hopkins, a major forest pest.</title>
        <authorList>
            <person name="Keeling C.I."/>
            <person name="Yuen M.M."/>
            <person name="Liao N.Y."/>
            <person name="Docking T.R."/>
            <person name="Chan S.K."/>
            <person name="Taylor G.A."/>
            <person name="Palmquist D.L."/>
            <person name="Jackman S.D."/>
            <person name="Nguyen A."/>
            <person name="Li M."/>
            <person name="Henderson H."/>
            <person name="Janes J.K."/>
            <person name="Zhao Y."/>
            <person name="Pandoh P."/>
            <person name="Moore R."/>
            <person name="Sperling F.A."/>
            <person name="Huber D.P."/>
            <person name="Birol I."/>
            <person name="Jones S.J."/>
            <person name="Bohlmann J."/>
        </authorList>
    </citation>
    <scope>NUCLEOTIDE SEQUENCE</scope>
</reference>
<evidence type="ECO:0000313" key="8">
    <source>
        <dbReference type="EnsemblMetazoa" id="XP_019769720.1"/>
    </source>
</evidence>
<evidence type="ECO:0000256" key="6">
    <source>
        <dbReference type="SAM" id="SignalP"/>
    </source>
</evidence>
<evidence type="ECO:0000256" key="2">
    <source>
        <dbReference type="ARBA" id="ARBA00009230"/>
    </source>
</evidence>
<evidence type="ECO:0000256" key="5">
    <source>
        <dbReference type="ARBA" id="ARBA00023180"/>
    </source>
</evidence>
<evidence type="ECO:0000259" key="7">
    <source>
        <dbReference type="Pfam" id="PF13883"/>
    </source>
</evidence>
<feature type="chain" id="PRO_5043389405" description="CREG-like beta-barrel domain-containing protein" evidence="6">
    <location>
        <begin position="20"/>
        <end position="223"/>
    </location>
</feature>
<proteinExistence type="inferred from homology"/>
<comment type="subcellular location">
    <subcellularLocation>
        <location evidence="1">Secreted</location>
    </subcellularLocation>
</comment>
<organism evidence="8 9">
    <name type="scientific">Dendroctonus ponderosae</name>
    <name type="common">Mountain pine beetle</name>
    <dbReference type="NCBI Taxonomy" id="77166"/>
    <lineage>
        <taxon>Eukaryota</taxon>
        <taxon>Metazoa</taxon>
        <taxon>Ecdysozoa</taxon>
        <taxon>Arthropoda</taxon>
        <taxon>Hexapoda</taxon>
        <taxon>Insecta</taxon>
        <taxon>Pterygota</taxon>
        <taxon>Neoptera</taxon>
        <taxon>Endopterygota</taxon>
        <taxon>Coleoptera</taxon>
        <taxon>Polyphaga</taxon>
        <taxon>Cucujiformia</taxon>
        <taxon>Curculionidae</taxon>
        <taxon>Scolytinae</taxon>
        <taxon>Dendroctonus</taxon>
    </lineage>
</organism>
<comment type="similarity">
    <text evidence="2">Belongs to the CREG family.</text>
</comment>
<accession>A0AAR5Q947</accession>
<feature type="domain" description="CREG-like beta-barrel" evidence="7">
    <location>
        <begin position="34"/>
        <end position="200"/>
    </location>
</feature>
<keyword evidence="4 6" id="KW-0732">Signal</keyword>
<evidence type="ECO:0000313" key="9">
    <source>
        <dbReference type="Proteomes" id="UP000019118"/>
    </source>
</evidence>
<dbReference type="InterPro" id="IPR012349">
    <property type="entry name" value="Split_barrel_FMN-bd"/>
</dbReference>
<dbReference type="Proteomes" id="UP000019118">
    <property type="component" value="Unassembled WGS sequence"/>
</dbReference>
<dbReference type="Pfam" id="PF13883">
    <property type="entry name" value="CREG_beta-barrel"/>
    <property type="match status" value="1"/>
</dbReference>
<dbReference type="GO" id="GO:0005737">
    <property type="term" value="C:cytoplasm"/>
    <property type="evidence" value="ECO:0007669"/>
    <property type="project" value="UniProtKB-ARBA"/>
</dbReference>